<evidence type="ECO:0000256" key="8">
    <source>
        <dbReference type="ARBA" id="ARBA00045373"/>
    </source>
</evidence>
<dbReference type="GO" id="GO:0005085">
    <property type="term" value="F:guanyl-nucleotide exchange factor activity"/>
    <property type="evidence" value="ECO:0007669"/>
    <property type="project" value="TreeGrafter"/>
</dbReference>
<keyword evidence="5" id="KW-0648">Protein biosynthesis</keyword>
<feature type="region of interest" description="Disordered" evidence="10">
    <location>
        <begin position="219"/>
        <end position="242"/>
    </location>
</feature>
<protein>
    <recommendedName>
        <fullName evidence="6">Translation initiation factor eIF2B subunit gamma</fullName>
    </recommendedName>
    <alternativeName>
        <fullName evidence="7">eIF2B GDP-GTP exchange factor subunit gamma</fullName>
    </alternativeName>
</protein>
<dbReference type="Pfam" id="PF00483">
    <property type="entry name" value="NTP_transferase"/>
    <property type="match status" value="1"/>
</dbReference>
<evidence type="ECO:0000256" key="9">
    <source>
        <dbReference type="ARBA" id="ARBA00046432"/>
    </source>
</evidence>
<dbReference type="Pfam" id="PF25084">
    <property type="entry name" value="LbH_EIF2B"/>
    <property type="match status" value="1"/>
</dbReference>
<dbReference type="Gene3D" id="2.160.10.10">
    <property type="entry name" value="Hexapeptide repeat proteins"/>
    <property type="match status" value="1"/>
</dbReference>
<evidence type="ECO:0000256" key="2">
    <source>
        <dbReference type="ARBA" id="ARBA00007878"/>
    </source>
</evidence>
<keyword evidence="4" id="KW-0396">Initiation factor</keyword>
<evidence type="ECO:0000256" key="7">
    <source>
        <dbReference type="ARBA" id="ARBA00044229"/>
    </source>
</evidence>
<evidence type="ECO:0000256" key="10">
    <source>
        <dbReference type="SAM" id="MobiDB-lite"/>
    </source>
</evidence>
<dbReference type="InterPro" id="IPR029044">
    <property type="entry name" value="Nucleotide-diphossugar_trans"/>
</dbReference>
<evidence type="ECO:0000256" key="1">
    <source>
        <dbReference type="ARBA" id="ARBA00004514"/>
    </source>
</evidence>
<evidence type="ECO:0000313" key="14">
    <source>
        <dbReference type="Proteomes" id="UP001255856"/>
    </source>
</evidence>
<evidence type="ECO:0000259" key="11">
    <source>
        <dbReference type="Pfam" id="PF00483"/>
    </source>
</evidence>
<dbReference type="AlphaFoldDB" id="A0AAD9IGD8"/>
<keyword evidence="14" id="KW-1185">Reference proteome</keyword>
<feature type="domain" description="EIF2B subunit epsilon/gamma LbH" evidence="12">
    <location>
        <begin position="293"/>
        <end position="377"/>
    </location>
</feature>
<comment type="function">
    <text evidence="8">Acts as a component of the translation initiation factor 2B (eIF2B) complex, which catalyzes the exchange of GDP for GTP on the eukaryotic initiation factor 2 (eIF2) complex gamma subunit. Its guanine nucleotide exchange factor activity is repressed when bound to eIF2 complex phosphorylated on the alpha subunit, thereby limiting the amount of methionyl-initiator methionine tRNA available to the ribosome and consequently global translation is repressed.</text>
</comment>
<dbReference type="InterPro" id="IPR005835">
    <property type="entry name" value="NTP_transferase_dom"/>
</dbReference>
<comment type="similarity">
    <text evidence="2">Belongs to the eIF-2B gamma/epsilon subunits family.</text>
</comment>
<dbReference type="InterPro" id="IPR051960">
    <property type="entry name" value="eIF2B_gamma"/>
</dbReference>
<evidence type="ECO:0000313" key="13">
    <source>
        <dbReference type="EMBL" id="KAK2075787.1"/>
    </source>
</evidence>
<dbReference type="CDD" id="cd04652">
    <property type="entry name" value="LbH_eIF2B_gamma_C"/>
    <property type="match status" value="1"/>
</dbReference>
<evidence type="ECO:0000259" key="12">
    <source>
        <dbReference type="Pfam" id="PF25084"/>
    </source>
</evidence>
<dbReference type="SUPFAM" id="SSF53448">
    <property type="entry name" value="Nucleotide-diphospho-sugar transferases"/>
    <property type="match status" value="1"/>
</dbReference>
<comment type="caution">
    <text evidence="13">The sequence shown here is derived from an EMBL/GenBank/DDBJ whole genome shotgun (WGS) entry which is preliminary data.</text>
</comment>
<sequence>MPHTLSPTWQAVILAGSGGAQLHPLNSDGTPKVLLPVGNRPLLSFPLRTLAEAGVRDVSILCEGEPAASAVQAWLASSEAAGLGLRPEVIRVPEETSPVEALRSIRERLRADDLVILSGDVVTECKPGQAPRNVDYVGLRGRDEIVYFLRSPERARHLRLPARVLEASPAVQVRSDLADMHVYAVRTAALLAVLAARADLHHLGEHVVPFMVRQRSRRAPLALDGGEPPRRGTGPPPASGEREWRCTAFVAPEGAYCRRASSIESYADVNRDVISPDHAARLLREAPNTKYDNYIHPSTQLGSKATVGAGSMVGADGVLGDKVSVKRSVIGAGCTIGAGAKIINSILMNGVTVESGCHLHNTIICSKAWIGADASLRDCQARRGGKRPKGFLARYGSKLAVVGMLMLLGVVAWQHSHRRKLHEHLKLKDEHIQFMAATADQAQRDLHETTQTATTKAAEVDYLRKTVDRLRAELTAQVTKVSEVTQASEAKERDLGAQIKTLDDRLRAEMARCAAAATDYDAKLAAAIAERQAVENRAVAAETHAAAAEARVPAQGTGVPGLATNPVAGGGQNTAGQASAQGAKEAEQQPPVAQQRVGRQALLGAGPNVPRPGQGAASDTLHAQLRHHHRLSMLEQAIGHEHQEEQGEEQNPFKPLA</sequence>
<dbReference type="InterPro" id="IPR056764">
    <property type="entry name" value="LbH_EIF2B3/5"/>
</dbReference>
<evidence type="ECO:0000256" key="6">
    <source>
        <dbReference type="ARBA" id="ARBA00044196"/>
    </source>
</evidence>
<dbReference type="PANTHER" id="PTHR45989">
    <property type="entry name" value="TRANSLATION INITIATION FACTOR EIF-2B SUBUNIT GAMMA"/>
    <property type="match status" value="1"/>
</dbReference>
<accession>A0AAD9IGD8</accession>
<evidence type="ECO:0000256" key="5">
    <source>
        <dbReference type="ARBA" id="ARBA00022917"/>
    </source>
</evidence>
<feature type="region of interest" description="Disordered" evidence="10">
    <location>
        <begin position="549"/>
        <end position="657"/>
    </location>
</feature>
<evidence type="ECO:0000256" key="3">
    <source>
        <dbReference type="ARBA" id="ARBA00022490"/>
    </source>
</evidence>
<feature type="domain" description="Nucleotidyl transferase" evidence="11">
    <location>
        <begin position="11"/>
        <end position="130"/>
    </location>
</feature>
<reference evidence="13" key="1">
    <citation type="submission" date="2021-01" db="EMBL/GenBank/DDBJ databases">
        <authorList>
            <person name="Eckstrom K.M.E."/>
        </authorList>
    </citation>
    <scope>NUCLEOTIDE SEQUENCE</scope>
    <source>
        <strain evidence="13">UVCC 0001</strain>
    </source>
</reference>
<dbReference type="EMBL" id="JASFZW010000013">
    <property type="protein sequence ID" value="KAK2075787.1"/>
    <property type="molecule type" value="Genomic_DNA"/>
</dbReference>
<comment type="subunit">
    <text evidence="9">Component of the translation initiation factor 2B (eIF2B) complex which is a heterodecamer of two sets of five different subunits: alpha, beta, gamma, delta and epsilon. Subunits alpha, beta and delta comprise a regulatory subcomplex and subunits epsilon and gamma comprise a catalytic subcomplex. Within the complex, the hexameric regulatory complex resides at the center, with the two heterodimeric catalytic subcomplexes bound on opposite sides.</text>
</comment>
<keyword evidence="3" id="KW-0963">Cytoplasm</keyword>
<comment type="subcellular location">
    <subcellularLocation>
        <location evidence="1">Cytoplasm</location>
        <location evidence="1">Cytosol</location>
    </subcellularLocation>
</comment>
<dbReference type="GO" id="GO:0005829">
    <property type="term" value="C:cytosol"/>
    <property type="evidence" value="ECO:0007669"/>
    <property type="project" value="UniProtKB-SubCell"/>
</dbReference>
<organism evidence="13 14">
    <name type="scientific">Prototheca wickerhamii</name>
    <dbReference type="NCBI Taxonomy" id="3111"/>
    <lineage>
        <taxon>Eukaryota</taxon>
        <taxon>Viridiplantae</taxon>
        <taxon>Chlorophyta</taxon>
        <taxon>core chlorophytes</taxon>
        <taxon>Trebouxiophyceae</taxon>
        <taxon>Chlorellales</taxon>
        <taxon>Chlorellaceae</taxon>
        <taxon>Prototheca</taxon>
    </lineage>
</organism>
<proteinExistence type="inferred from homology"/>
<dbReference type="Gene3D" id="3.90.550.10">
    <property type="entry name" value="Spore Coat Polysaccharide Biosynthesis Protein SpsA, Chain A"/>
    <property type="match status" value="1"/>
</dbReference>
<dbReference type="GO" id="GO:0002183">
    <property type="term" value="P:cytoplasmic translational initiation"/>
    <property type="evidence" value="ECO:0007669"/>
    <property type="project" value="TreeGrafter"/>
</dbReference>
<gene>
    <name evidence="13" type="ORF">QBZ16_001528</name>
</gene>
<dbReference type="GO" id="GO:0003743">
    <property type="term" value="F:translation initiation factor activity"/>
    <property type="evidence" value="ECO:0007669"/>
    <property type="project" value="UniProtKB-KW"/>
</dbReference>
<dbReference type="Proteomes" id="UP001255856">
    <property type="component" value="Unassembled WGS sequence"/>
</dbReference>
<evidence type="ECO:0000256" key="4">
    <source>
        <dbReference type="ARBA" id="ARBA00022540"/>
    </source>
</evidence>
<dbReference type="PANTHER" id="PTHR45989:SF1">
    <property type="entry name" value="TRANSLATION INITIATION FACTOR EIF-2B SUBUNIT GAMMA"/>
    <property type="match status" value="1"/>
</dbReference>
<dbReference type="GO" id="GO:0005851">
    <property type="term" value="C:eukaryotic translation initiation factor 2B complex"/>
    <property type="evidence" value="ECO:0007669"/>
    <property type="project" value="TreeGrafter"/>
</dbReference>
<name>A0AAD9IGD8_PROWI</name>